<keyword evidence="13 16" id="KW-1278">Translocase</keyword>
<evidence type="ECO:0000256" key="11">
    <source>
        <dbReference type="ARBA" id="ARBA00022840"/>
    </source>
</evidence>
<evidence type="ECO:0000259" key="21">
    <source>
        <dbReference type="PROSITE" id="PS51196"/>
    </source>
</evidence>
<dbReference type="HAMAP" id="MF_01382">
    <property type="entry name" value="SecA"/>
    <property type="match status" value="1"/>
</dbReference>
<accession>A0ABQ5VM57</accession>
<evidence type="ECO:0000256" key="15">
    <source>
        <dbReference type="ARBA" id="ARBA00023136"/>
    </source>
</evidence>
<dbReference type="PROSITE" id="PS51196">
    <property type="entry name" value="SECA_MOTOR_DEAD"/>
    <property type="match status" value="1"/>
</dbReference>
<comment type="function">
    <text evidence="16">Part of the Sec protein translocase complex. Interacts with the SecYEG preprotein conducting channel. Has a central role in coupling the hydrolysis of ATP to the transfer of proteins into and across the cell membrane, serving both as a receptor for the preprotein-SecB complex and as an ATP-driven molecular motor driving the stepwise translocation of polypeptide chains across the membrane.</text>
</comment>
<dbReference type="SUPFAM" id="SSF81886">
    <property type="entry name" value="Helical scaffold and wing domains of SecA"/>
    <property type="match status" value="1"/>
</dbReference>
<feature type="binding site" evidence="16">
    <location>
        <begin position="107"/>
        <end position="111"/>
    </location>
    <ligand>
        <name>ATP</name>
        <dbReference type="ChEBI" id="CHEBI:30616"/>
    </ligand>
</feature>
<dbReference type="PROSITE" id="PS51194">
    <property type="entry name" value="HELICASE_CTER"/>
    <property type="match status" value="1"/>
</dbReference>
<dbReference type="SUPFAM" id="SSF81767">
    <property type="entry name" value="Pre-protein crosslinking domain of SecA"/>
    <property type="match status" value="1"/>
</dbReference>
<evidence type="ECO:0000256" key="16">
    <source>
        <dbReference type="HAMAP-Rule" id="MF_01382"/>
    </source>
</evidence>
<evidence type="ECO:0000256" key="8">
    <source>
        <dbReference type="ARBA" id="ARBA00022723"/>
    </source>
</evidence>
<keyword evidence="12 16" id="KW-0653">Protein transport</keyword>
<dbReference type="InterPro" id="IPR014018">
    <property type="entry name" value="SecA_motor_DEAD"/>
</dbReference>
<keyword evidence="15 16" id="KW-0472">Membrane</keyword>
<dbReference type="NCBIfam" id="TIGR00963">
    <property type="entry name" value="secA"/>
    <property type="match status" value="1"/>
</dbReference>
<dbReference type="InterPro" id="IPR011130">
    <property type="entry name" value="SecA_preprotein_X-link_dom"/>
</dbReference>
<dbReference type="SUPFAM" id="SSF52540">
    <property type="entry name" value="P-loop containing nucleoside triphosphate hydrolases"/>
    <property type="match status" value="2"/>
</dbReference>
<dbReference type="InterPro" id="IPR020937">
    <property type="entry name" value="SecA_CS"/>
</dbReference>
<dbReference type="InterPro" id="IPR001650">
    <property type="entry name" value="Helicase_C-like"/>
</dbReference>
<dbReference type="PROSITE" id="PS51192">
    <property type="entry name" value="HELICASE_ATP_BIND_1"/>
    <property type="match status" value="1"/>
</dbReference>
<sequence length="902" mass="100172">MLGIGTIAKKVFGTPNDRKIKATRPLVAKVNALEPDFEKLSDEGLKDKTEELATRAMGGESLDDLLPEAFANCREAARRTLGLRAFDTQLLAAIFLHQGNISEQKTGEGKTLTAALAAYLNALPGKGVHVVTVNEYLVQRDADWMGKVFAALGMTTGAAIAGMSSEAKRAAYSCDITYATNNELGFDYLRDNMKSNLDEILQKHHFFAIVDEVDSILIDEARTPLIISGPAQDRSDMYVTVNKLIPSLKPEHYELDEKTRNVTFTDDGNEFLEELLRGEGLLEEGQSLYDPESTTIVHHVNQGLRAHTLFTKDKDYIVRDGEIMLIDEFTGRMMQGRRLSDGLHQAIEAKEGTSIMSENVTLASVTFQNYFRLYDKLAGMTGTALTEAEEFGEIYGLGVVEIPTNVPIARVDEDDAVYRTVGEKYQAMIDKVKEANAKGQPCLVGTTSIEKSEQLSQMLTAAGIQHNVLNARQHEQEAQIIADAGKLGAVTIATNMAGRGTDIQLGGNVELKVLEALDADPDADPVAIRSRIEAEHAEEKKKVLEAGGLYVLASERHESRRIDNQLRGRSGRQGDPGRTSFFLSLEDDLMRIFGSERLEKVLTSLGLKEGEAIIHPWVNKSLERAQAKVEGRNFDIRKQLLKFDDVMNEQRKVIFGQRRDIMESQDLSEITTDMRHQVIDDLIDTYMPPKTYADQWDSKGFAEGVAEHLNMDLPMVAWCEEEGADDDVIRERLIEASDKMMAEKAEVFGAENMRNIEKQLLLQAIDTKWQEHLLTLEHLRSVVGFRGYAQRDPLNEYKNESFQLFEGMLDSLRMEVTQKLGQIQPMSEEERAAMMEELRAQQAAMQAAAAAAAADQAPQAESGKAIAGFDENDPTTWGSPGRNDDCPCGSGKKFKHCHGRLA</sequence>
<dbReference type="Gene3D" id="1.10.3060.10">
    <property type="entry name" value="Helical scaffold and wing domains of SecA"/>
    <property type="match status" value="1"/>
</dbReference>
<dbReference type="InterPro" id="IPR011116">
    <property type="entry name" value="SecA_Wing/Scaffold"/>
</dbReference>
<dbReference type="InterPro" id="IPR044722">
    <property type="entry name" value="SecA_SF2_C"/>
</dbReference>
<evidence type="ECO:0000313" key="22">
    <source>
        <dbReference type="EMBL" id="GLQ28248.1"/>
    </source>
</evidence>
<evidence type="ECO:0000256" key="2">
    <source>
        <dbReference type="ARBA" id="ARBA00004170"/>
    </source>
</evidence>
<keyword evidence="10" id="KW-0862">Zinc</keyword>
<dbReference type="SMART" id="SM00958">
    <property type="entry name" value="SecA_PP_bind"/>
    <property type="match status" value="1"/>
</dbReference>
<dbReference type="CDD" id="cd17928">
    <property type="entry name" value="DEXDc_SecA"/>
    <property type="match status" value="1"/>
</dbReference>
<comment type="similarity">
    <text evidence="3 16 17">Belongs to the SecA family.</text>
</comment>
<evidence type="ECO:0000256" key="3">
    <source>
        <dbReference type="ARBA" id="ARBA00007650"/>
    </source>
</evidence>
<dbReference type="Pfam" id="PF01043">
    <property type="entry name" value="SecA_PP_bind"/>
    <property type="match status" value="1"/>
</dbReference>
<keyword evidence="14 16" id="KW-0811">Translocation</keyword>
<dbReference type="InterPro" id="IPR000185">
    <property type="entry name" value="SecA"/>
</dbReference>
<evidence type="ECO:0000256" key="18">
    <source>
        <dbReference type="SAM" id="MobiDB-lite"/>
    </source>
</evidence>
<dbReference type="InterPro" id="IPR011115">
    <property type="entry name" value="SecA_DEAD"/>
</dbReference>
<evidence type="ECO:0000256" key="14">
    <source>
        <dbReference type="ARBA" id="ARBA00023010"/>
    </source>
</evidence>
<comment type="subcellular location">
    <subcellularLocation>
        <location evidence="16">Cell membrane</location>
        <topology evidence="16">Peripheral membrane protein</topology>
        <orientation evidence="16">Cytoplasmic side</orientation>
    </subcellularLocation>
    <subcellularLocation>
        <location evidence="16">Cytoplasm</location>
    </subcellularLocation>
    <subcellularLocation>
        <location evidence="2">Membrane</location>
        <topology evidence="2">Peripheral membrane protein</topology>
    </subcellularLocation>
    <text evidence="16">Distribution is 50-50.</text>
</comment>
<name>A0ABQ5VM57_9RHOB</name>
<comment type="cofactor">
    <cofactor evidence="1">
        <name>Zn(2+)</name>
        <dbReference type="ChEBI" id="CHEBI:29105"/>
    </cofactor>
</comment>
<proteinExistence type="inferred from homology"/>
<dbReference type="EC" id="7.4.2.8" evidence="16"/>
<evidence type="ECO:0000256" key="10">
    <source>
        <dbReference type="ARBA" id="ARBA00022833"/>
    </source>
</evidence>
<dbReference type="NCBIfam" id="NF009538">
    <property type="entry name" value="PRK12904.1"/>
    <property type="match status" value="1"/>
</dbReference>
<organism evidence="22 23">
    <name type="scientific">Sulfitobacter pacificus</name>
    <dbReference type="NCBI Taxonomy" id="1499314"/>
    <lineage>
        <taxon>Bacteria</taxon>
        <taxon>Pseudomonadati</taxon>
        <taxon>Pseudomonadota</taxon>
        <taxon>Alphaproteobacteria</taxon>
        <taxon>Rhodobacterales</taxon>
        <taxon>Roseobacteraceae</taxon>
        <taxon>Sulfitobacter</taxon>
    </lineage>
</organism>
<dbReference type="Pfam" id="PF07517">
    <property type="entry name" value="SecA_DEAD"/>
    <property type="match status" value="1"/>
</dbReference>
<feature type="domain" description="Helicase ATP-binding" evidence="19">
    <location>
        <begin position="91"/>
        <end position="249"/>
    </location>
</feature>
<feature type="region of interest" description="Disordered" evidence="18">
    <location>
        <begin position="854"/>
        <end position="890"/>
    </location>
</feature>
<keyword evidence="8" id="KW-0479">Metal-binding</keyword>
<feature type="domain" description="Helicase C-terminal" evidence="20">
    <location>
        <begin position="424"/>
        <end position="622"/>
    </location>
</feature>
<evidence type="ECO:0000259" key="19">
    <source>
        <dbReference type="PROSITE" id="PS51192"/>
    </source>
</evidence>
<dbReference type="Proteomes" id="UP001161388">
    <property type="component" value="Unassembled WGS sequence"/>
</dbReference>
<evidence type="ECO:0000313" key="23">
    <source>
        <dbReference type="Proteomes" id="UP001161388"/>
    </source>
</evidence>
<dbReference type="Pfam" id="PF07516">
    <property type="entry name" value="SecA_SW"/>
    <property type="match status" value="1"/>
</dbReference>
<reference evidence="22" key="1">
    <citation type="journal article" date="2014" name="Int. J. Syst. Evol. Microbiol.">
        <title>Complete genome of a new Firmicutes species belonging to the dominant human colonic microbiota ('Ruminococcus bicirculans') reveals two chromosomes and a selective capacity to utilize plant glucans.</title>
        <authorList>
            <consortium name="NISC Comparative Sequencing Program"/>
            <person name="Wegmann U."/>
            <person name="Louis P."/>
            <person name="Goesmann A."/>
            <person name="Henrissat B."/>
            <person name="Duncan S.H."/>
            <person name="Flint H.J."/>
        </authorList>
    </citation>
    <scope>NUCLEOTIDE SEQUENCE</scope>
    <source>
        <strain evidence="22">NBRC 109915</strain>
    </source>
</reference>
<comment type="subunit">
    <text evidence="16">Monomer and homodimer. Part of the essential Sec protein translocation apparatus which comprises SecA, SecYEG and auxiliary proteins SecDF-YajC and YidC.</text>
</comment>
<reference evidence="22" key="2">
    <citation type="submission" date="2023-01" db="EMBL/GenBank/DDBJ databases">
        <title>Draft genome sequence of Sulfitobacter pacificus strain NBRC 109915.</title>
        <authorList>
            <person name="Sun Q."/>
            <person name="Mori K."/>
        </authorList>
    </citation>
    <scope>NUCLEOTIDE SEQUENCE</scope>
    <source>
        <strain evidence="22">NBRC 109915</strain>
    </source>
</reference>
<comment type="caution">
    <text evidence="22">The sequence shown here is derived from an EMBL/GenBank/DDBJ whole genome shotgun (WGS) entry which is preliminary data.</text>
</comment>
<dbReference type="PRINTS" id="PR00906">
    <property type="entry name" value="SECA"/>
</dbReference>
<keyword evidence="23" id="KW-1185">Reference proteome</keyword>
<dbReference type="InterPro" id="IPR036670">
    <property type="entry name" value="SecA_X-link_sf"/>
</dbReference>
<keyword evidence="6 16" id="KW-0963">Cytoplasm</keyword>
<feature type="binding site" evidence="16">
    <location>
        <position position="89"/>
    </location>
    <ligand>
        <name>ATP</name>
        <dbReference type="ChEBI" id="CHEBI:30616"/>
    </ligand>
</feature>
<dbReference type="PROSITE" id="PS01312">
    <property type="entry name" value="SECA"/>
    <property type="match status" value="1"/>
</dbReference>
<dbReference type="InterPro" id="IPR014001">
    <property type="entry name" value="Helicase_ATP-bd"/>
</dbReference>
<dbReference type="InterPro" id="IPR027417">
    <property type="entry name" value="P-loop_NTPase"/>
</dbReference>
<keyword evidence="5 16" id="KW-1003">Cell membrane</keyword>
<evidence type="ECO:0000256" key="7">
    <source>
        <dbReference type="ARBA" id="ARBA00022519"/>
    </source>
</evidence>
<evidence type="ECO:0000256" key="1">
    <source>
        <dbReference type="ARBA" id="ARBA00001947"/>
    </source>
</evidence>
<keyword evidence="11 16" id="KW-0067">ATP-binding</keyword>
<dbReference type="Pfam" id="PF02810">
    <property type="entry name" value="SEC-C"/>
    <property type="match status" value="1"/>
</dbReference>
<dbReference type="PANTHER" id="PTHR30612:SF0">
    <property type="entry name" value="CHLOROPLAST PROTEIN-TRANSPORTING ATPASE"/>
    <property type="match status" value="1"/>
</dbReference>
<comment type="catalytic activity">
    <reaction evidence="16">
        <text>ATP + H2O + cellular proteinSide 1 = ADP + phosphate + cellular proteinSide 2.</text>
        <dbReference type="EC" id="7.4.2.8"/>
    </reaction>
</comment>
<dbReference type="SMART" id="SM00957">
    <property type="entry name" value="SecA_DEAD"/>
    <property type="match status" value="1"/>
</dbReference>
<gene>
    <name evidence="16 22" type="primary">secA</name>
    <name evidence="22" type="ORF">GCM10007927_30510</name>
</gene>
<dbReference type="EMBL" id="BSNL01000001">
    <property type="protein sequence ID" value="GLQ28248.1"/>
    <property type="molecule type" value="Genomic_DNA"/>
</dbReference>
<dbReference type="Gene3D" id="3.40.50.300">
    <property type="entry name" value="P-loop containing nucleotide triphosphate hydrolases"/>
    <property type="match status" value="2"/>
</dbReference>
<keyword evidence="9 16" id="KW-0547">Nucleotide-binding</keyword>
<evidence type="ECO:0000256" key="17">
    <source>
        <dbReference type="RuleBase" id="RU003874"/>
    </source>
</evidence>
<evidence type="ECO:0000259" key="20">
    <source>
        <dbReference type="PROSITE" id="PS51194"/>
    </source>
</evidence>
<dbReference type="CDD" id="cd18803">
    <property type="entry name" value="SF2_C_secA"/>
    <property type="match status" value="1"/>
</dbReference>
<evidence type="ECO:0000256" key="13">
    <source>
        <dbReference type="ARBA" id="ARBA00022967"/>
    </source>
</evidence>
<keyword evidence="7" id="KW-0997">Cell inner membrane</keyword>
<feature type="domain" description="SecA family profile" evidence="21">
    <location>
        <begin position="5"/>
        <end position="614"/>
    </location>
</feature>
<keyword evidence="4 16" id="KW-0813">Transport</keyword>
<dbReference type="Gene3D" id="3.90.1440.10">
    <property type="entry name" value="SecA, preprotein cross-linking domain"/>
    <property type="match status" value="1"/>
</dbReference>
<dbReference type="PANTHER" id="PTHR30612">
    <property type="entry name" value="SECA INNER MEMBRANE COMPONENT OF SEC PROTEIN SECRETION SYSTEM"/>
    <property type="match status" value="1"/>
</dbReference>
<evidence type="ECO:0000256" key="12">
    <source>
        <dbReference type="ARBA" id="ARBA00022927"/>
    </source>
</evidence>
<evidence type="ECO:0000256" key="6">
    <source>
        <dbReference type="ARBA" id="ARBA00022490"/>
    </source>
</evidence>
<evidence type="ECO:0000256" key="5">
    <source>
        <dbReference type="ARBA" id="ARBA00022475"/>
    </source>
</evidence>
<dbReference type="InterPro" id="IPR036266">
    <property type="entry name" value="SecA_Wing/Scaffold_sf"/>
</dbReference>
<evidence type="ECO:0000256" key="4">
    <source>
        <dbReference type="ARBA" id="ARBA00022448"/>
    </source>
</evidence>
<dbReference type="InterPro" id="IPR004027">
    <property type="entry name" value="SEC_C_motif"/>
</dbReference>
<evidence type="ECO:0000256" key="9">
    <source>
        <dbReference type="ARBA" id="ARBA00022741"/>
    </source>
</evidence>
<feature type="binding site" evidence="16">
    <location>
        <position position="502"/>
    </location>
    <ligand>
        <name>ATP</name>
        <dbReference type="ChEBI" id="CHEBI:30616"/>
    </ligand>
</feature>
<protein>
    <recommendedName>
        <fullName evidence="16 17">Protein translocase subunit SecA</fullName>
        <ecNumber evidence="16">7.4.2.8</ecNumber>
    </recommendedName>
</protein>
<dbReference type="RefSeq" id="WP_284374677.1">
    <property type="nucleotide sequence ID" value="NZ_BAABWP010000002.1"/>
</dbReference>
<dbReference type="Pfam" id="PF21090">
    <property type="entry name" value="P-loop_SecA"/>
    <property type="match status" value="1"/>
</dbReference>